<proteinExistence type="predicted"/>
<dbReference type="OrthoDB" id="5195619at2"/>
<organism evidence="1 2">
    <name type="scientific">Glycomyces buryatensis</name>
    <dbReference type="NCBI Taxonomy" id="2570927"/>
    <lineage>
        <taxon>Bacteria</taxon>
        <taxon>Bacillati</taxon>
        <taxon>Actinomycetota</taxon>
        <taxon>Actinomycetes</taxon>
        <taxon>Glycomycetales</taxon>
        <taxon>Glycomycetaceae</taxon>
        <taxon>Glycomyces</taxon>
    </lineage>
</organism>
<comment type="caution">
    <text evidence="1">The sequence shown here is derived from an EMBL/GenBank/DDBJ whole genome shotgun (WGS) entry which is preliminary data.</text>
</comment>
<sequence length="116" mass="12401">MSDVREFDATAIEEYRQFLQGLLDQLEAEVIPVIGEGALSRAPAFGSAPGATENALEQYLDFRAATWRNLQYLRGTLHGLIQALADTAGADMDGTDGDIAAMFEGFDASTTGLAEV</sequence>
<dbReference type="Proteomes" id="UP000308760">
    <property type="component" value="Unassembled WGS sequence"/>
</dbReference>
<reference evidence="2" key="1">
    <citation type="submission" date="2019-04" db="EMBL/GenBank/DDBJ databases">
        <title>Nocardioides xinjiangensis sp. nov.</title>
        <authorList>
            <person name="Liu S."/>
        </authorList>
    </citation>
    <scope>NUCLEOTIDE SEQUENCE [LARGE SCALE GENOMIC DNA]</scope>
    <source>
        <strain evidence="2">18</strain>
    </source>
</reference>
<dbReference type="AlphaFoldDB" id="A0A4S8QB74"/>
<evidence type="ECO:0000313" key="2">
    <source>
        <dbReference type="Proteomes" id="UP000308760"/>
    </source>
</evidence>
<protein>
    <recommendedName>
        <fullName evidence="3">PE domain-containing protein</fullName>
    </recommendedName>
</protein>
<reference evidence="1 2" key="2">
    <citation type="submission" date="2019-05" db="EMBL/GenBank/DDBJ databases">
        <title>Glycomyces buryatensis sp. nov.</title>
        <authorList>
            <person name="Nikitina E."/>
        </authorList>
    </citation>
    <scope>NUCLEOTIDE SEQUENCE [LARGE SCALE GENOMIC DNA]</scope>
    <source>
        <strain evidence="1 2">18</strain>
    </source>
</reference>
<accession>A0A4S8QB74</accession>
<dbReference type="RefSeq" id="WP_136534483.1">
    <property type="nucleotide sequence ID" value="NZ_STGY01000042.1"/>
</dbReference>
<evidence type="ECO:0008006" key="3">
    <source>
        <dbReference type="Google" id="ProtNLM"/>
    </source>
</evidence>
<evidence type="ECO:0000313" key="1">
    <source>
        <dbReference type="EMBL" id="THV41520.1"/>
    </source>
</evidence>
<name>A0A4S8QB74_9ACTN</name>
<keyword evidence="2" id="KW-1185">Reference proteome</keyword>
<dbReference type="EMBL" id="STGY01000042">
    <property type="protein sequence ID" value="THV41520.1"/>
    <property type="molecule type" value="Genomic_DNA"/>
</dbReference>
<gene>
    <name evidence="1" type="ORF">FAB82_10425</name>
</gene>